<proteinExistence type="inferred from homology"/>
<feature type="domain" description="Sulfatase N-terminal" evidence="6">
    <location>
        <begin position="32"/>
        <end position="344"/>
    </location>
</feature>
<dbReference type="InterPro" id="IPR050738">
    <property type="entry name" value="Sulfatase"/>
</dbReference>
<keyword evidence="5" id="KW-0732">Signal</keyword>
<dbReference type="CDD" id="cd16144">
    <property type="entry name" value="ARS_like"/>
    <property type="match status" value="1"/>
</dbReference>
<dbReference type="PANTHER" id="PTHR42693:SF53">
    <property type="entry name" value="ENDO-4-O-SULFATASE"/>
    <property type="match status" value="1"/>
</dbReference>
<dbReference type="OrthoDB" id="9803751at2"/>
<dbReference type="PROSITE" id="PS00149">
    <property type="entry name" value="SULFATASE_2"/>
    <property type="match status" value="1"/>
</dbReference>
<dbReference type="AlphaFoldDB" id="A0A1M5HDL5"/>
<dbReference type="EMBL" id="FQUQ01000004">
    <property type="protein sequence ID" value="SHG14045.1"/>
    <property type="molecule type" value="Genomic_DNA"/>
</dbReference>
<dbReference type="SUPFAM" id="SSF53649">
    <property type="entry name" value="Alkaline phosphatase-like"/>
    <property type="match status" value="1"/>
</dbReference>
<dbReference type="PANTHER" id="PTHR42693">
    <property type="entry name" value="ARYLSULFATASE FAMILY MEMBER"/>
    <property type="match status" value="1"/>
</dbReference>
<keyword evidence="8" id="KW-1185">Reference proteome</keyword>
<evidence type="ECO:0000256" key="3">
    <source>
        <dbReference type="ARBA" id="ARBA00022801"/>
    </source>
</evidence>
<dbReference type="InterPro" id="IPR017850">
    <property type="entry name" value="Alkaline_phosphatase_core_sf"/>
</dbReference>
<keyword evidence="3" id="KW-0378">Hydrolase</keyword>
<evidence type="ECO:0000256" key="2">
    <source>
        <dbReference type="ARBA" id="ARBA00022723"/>
    </source>
</evidence>
<dbReference type="GO" id="GO:0046872">
    <property type="term" value="F:metal ion binding"/>
    <property type="evidence" value="ECO:0007669"/>
    <property type="project" value="UniProtKB-KW"/>
</dbReference>
<keyword evidence="4" id="KW-0106">Calcium</keyword>
<evidence type="ECO:0000313" key="8">
    <source>
        <dbReference type="Proteomes" id="UP000184287"/>
    </source>
</evidence>
<evidence type="ECO:0000256" key="1">
    <source>
        <dbReference type="ARBA" id="ARBA00008779"/>
    </source>
</evidence>
<name>A0A1M5HDL5_9SPHI</name>
<dbReference type="STRING" id="288992.SAMN04488522_104620"/>
<feature type="signal peptide" evidence="5">
    <location>
        <begin position="1"/>
        <end position="16"/>
    </location>
</feature>
<sequence>MMSVALLLRFSACAMAQQDAVLRKKNPGFSKPNVIVIVSDDAGYADFGCYGGSQIPTPNIDAIAGKGTRFTDAYVSASVCAPSRAGILTGRYQQRFGFEHNTSTKVAKGYQVSDVGMDPAERTIGNEMQDNGYRTIAIGKWHQGEEKKHFPLKRGFDEFYGFTGGHRDFFAYKGKRNQETALYDNMDIVPETKITYLTDMFTDKASAFIEKNKNNPFFMYLSYNAVHTPMNARKDLMDRFAGIPDSGRRAYAAMMTSLDDGVGRVLKTIKDNGLEDNTLVIFINDNGGATGNSSDNGALRGMKGSKWEGGIRVAMMMKWPGHIPVNKTYSQPVISLDILPTAVAAGKGRQKGTKKLDGLNLLPYLSPGNKNIPHEALYWRRGVAAAVRSGNWKLIRVKENVLLFDLSKDLSEQHNLSEKHPEKVKNLSALLSRWEKGLDQPHWYSTYGDENQIKKHRMEVKGREMERLYP</sequence>
<protein>
    <submittedName>
        <fullName evidence="7">Arylsulfatase A</fullName>
    </submittedName>
</protein>
<dbReference type="Pfam" id="PF00884">
    <property type="entry name" value="Sulfatase"/>
    <property type="match status" value="1"/>
</dbReference>
<dbReference type="InterPro" id="IPR000917">
    <property type="entry name" value="Sulfatase_N"/>
</dbReference>
<gene>
    <name evidence="7" type="ORF">SAMN04488522_104620</name>
</gene>
<dbReference type="InterPro" id="IPR024607">
    <property type="entry name" value="Sulfatase_CS"/>
</dbReference>
<dbReference type="Gene3D" id="3.40.720.10">
    <property type="entry name" value="Alkaline Phosphatase, subunit A"/>
    <property type="match status" value="1"/>
</dbReference>
<evidence type="ECO:0000259" key="6">
    <source>
        <dbReference type="Pfam" id="PF00884"/>
    </source>
</evidence>
<keyword evidence="2" id="KW-0479">Metal-binding</keyword>
<evidence type="ECO:0000313" key="7">
    <source>
        <dbReference type="EMBL" id="SHG14045.1"/>
    </source>
</evidence>
<dbReference type="GO" id="GO:0004065">
    <property type="term" value="F:arylsulfatase activity"/>
    <property type="evidence" value="ECO:0007669"/>
    <property type="project" value="TreeGrafter"/>
</dbReference>
<dbReference type="Gene3D" id="3.30.1120.10">
    <property type="match status" value="1"/>
</dbReference>
<dbReference type="PROSITE" id="PS00523">
    <property type="entry name" value="SULFATASE_1"/>
    <property type="match status" value="1"/>
</dbReference>
<comment type="similarity">
    <text evidence="1">Belongs to the sulfatase family.</text>
</comment>
<reference evidence="8" key="1">
    <citation type="submission" date="2016-11" db="EMBL/GenBank/DDBJ databases">
        <authorList>
            <person name="Varghese N."/>
            <person name="Submissions S."/>
        </authorList>
    </citation>
    <scope>NUCLEOTIDE SEQUENCE [LARGE SCALE GENOMIC DNA]</scope>
    <source>
        <strain evidence="8">DSM 16990</strain>
    </source>
</reference>
<dbReference type="Proteomes" id="UP000184287">
    <property type="component" value="Unassembled WGS sequence"/>
</dbReference>
<evidence type="ECO:0000256" key="5">
    <source>
        <dbReference type="SAM" id="SignalP"/>
    </source>
</evidence>
<accession>A0A1M5HDL5</accession>
<organism evidence="7 8">
    <name type="scientific">Pedobacter caeni</name>
    <dbReference type="NCBI Taxonomy" id="288992"/>
    <lineage>
        <taxon>Bacteria</taxon>
        <taxon>Pseudomonadati</taxon>
        <taxon>Bacteroidota</taxon>
        <taxon>Sphingobacteriia</taxon>
        <taxon>Sphingobacteriales</taxon>
        <taxon>Sphingobacteriaceae</taxon>
        <taxon>Pedobacter</taxon>
    </lineage>
</organism>
<feature type="chain" id="PRO_5013223053" evidence="5">
    <location>
        <begin position="17"/>
        <end position="470"/>
    </location>
</feature>
<evidence type="ECO:0000256" key="4">
    <source>
        <dbReference type="ARBA" id="ARBA00022837"/>
    </source>
</evidence>